<sequence>MVTCSAYNCTNRSGKTNIDKISFHTFPLSNQDLCKKWIVAMKRDKFKPTKISVLCGNHFKASDFLEGANKRNHQRERQCLKNDAVPSVFCFPSHLCAPPHLSRKRKQRASIVISSMKKSKASEDKKSMQAVTSSCVAQEHNYSASVVLTPTKSHLRKKIKILRQKIRRSDKKVQSLKAVIDNLKSSGYISEEASTMLANNFSGITKELFRSQLINNGRNSKGHRYNDEIKKFASTLHFYSPKAYDYLRRSFSLPAPSSLADWASSVNCEPGFFIDVFSHLQKKANTDKTYSDCALMCDAMHIRSHTPFNKFTGKYEGFVNYGEGILPFDTEAVASEALVFMLVGLQGCWKYPVGYVLCNKMTATDLKLLIFKAIEIASSNGLNIVSVTCDGCSVNLQAMCQAGCKIGQSVAEIDGAFRHPSKEDPIYFMPDPCHMLKLARNALADLGIIHDGEKQPIKWKHISNLHKIQQEEGLKFGNSLSVSHIEFQKHKMKVKFAAQTISSSVADAIEFLMKYGHEIWSI</sequence>
<keyword evidence="6" id="KW-0175">Coiled coil</keyword>
<keyword evidence="4 5" id="KW-0238">DNA-binding</keyword>
<dbReference type="Pfam" id="PF12017">
    <property type="entry name" value="Tnp_P_element"/>
    <property type="match status" value="1"/>
</dbReference>
<comment type="caution">
    <text evidence="8">The sequence shown here is derived from an EMBL/GenBank/DDBJ whole genome shotgun (WGS) entry which is preliminary data.</text>
</comment>
<evidence type="ECO:0000313" key="8">
    <source>
        <dbReference type="EMBL" id="CAK8674242.1"/>
    </source>
</evidence>
<feature type="domain" description="THAP-type" evidence="7">
    <location>
        <begin position="1"/>
        <end position="89"/>
    </location>
</feature>
<evidence type="ECO:0000256" key="4">
    <source>
        <dbReference type="ARBA" id="ARBA00023125"/>
    </source>
</evidence>
<dbReference type="SMART" id="SM00980">
    <property type="entry name" value="THAP"/>
    <property type="match status" value="1"/>
</dbReference>
<organism evidence="8 9">
    <name type="scientific">Clavelina lepadiformis</name>
    <name type="common">Light-bulb sea squirt</name>
    <name type="synonym">Ascidia lepadiformis</name>
    <dbReference type="NCBI Taxonomy" id="159417"/>
    <lineage>
        <taxon>Eukaryota</taxon>
        <taxon>Metazoa</taxon>
        <taxon>Chordata</taxon>
        <taxon>Tunicata</taxon>
        <taxon>Ascidiacea</taxon>
        <taxon>Aplousobranchia</taxon>
        <taxon>Clavelinidae</taxon>
        <taxon>Clavelina</taxon>
    </lineage>
</organism>
<evidence type="ECO:0000256" key="6">
    <source>
        <dbReference type="SAM" id="Coils"/>
    </source>
</evidence>
<dbReference type="InterPro" id="IPR048365">
    <property type="entry name" value="TNP-like_RNaseH_N"/>
</dbReference>
<dbReference type="InterPro" id="IPR021896">
    <property type="entry name" value="THAP9-like_HTH"/>
</dbReference>
<dbReference type="EMBL" id="CAWYQH010000013">
    <property type="protein sequence ID" value="CAK8674242.1"/>
    <property type="molecule type" value="Genomic_DNA"/>
</dbReference>
<dbReference type="InterPro" id="IPR048366">
    <property type="entry name" value="TNP-like_GBD"/>
</dbReference>
<keyword evidence="9" id="KW-1185">Reference proteome</keyword>
<feature type="coiled-coil region" evidence="6">
    <location>
        <begin position="152"/>
        <end position="179"/>
    </location>
</feature>
<reference evidence="8 9" key="1">
    <citation type="submission" date="2024-02" db="EMBL/GenBank/DDBJ databases">
        <authorList>
            <person name="Daric V."/>
            <person name="Darras S."/>
        </authorList>
    </citation>
    <scope>NUCLEOTIDE SEQUENCE [LARGE SCALE GENOMIC DNA]</scope>
</reference>
<evidence type="ECO:0000256" key="3">
    <source>
        <dbReference type="ARBA" id="ARBA00022833"/>
    </source>
</evidence>
<gene>
    <name evidence="8" type="ORF">CVLEPA_LOCUS3960</name>
</gene>
<keyword evidence="2 5" id="KW-0863">Zinc-finger</keyword>
<dbReference type="InterPro" id="IPR052224">
    <property type="entry name" value="THAP_domain_protein"/>
</dbReference>
<dbReference type="Gene3D" id="6.20.210.20">
    <property type="entry name" value="THAP domain"/>
    <property type="match status" value="1"/>
</dbReference>
<dbReference type="PANTHER" id="PTHR46927:SF3">
    <property type="entry name" value="THAP-TYPE DOMAIN-CONTAINING PROTEIN"/>
    <property type="match status" value="1"/>
</dbReference>
<dbReference type="InterPro" id="IPR006612">
    <property type="entry name" value="THAP_Znf"/>
</dbReference>
<evidence type="ECO:0000256" key="1">
    <source>
        <dbReference type="ARBA" id="ARBA00022723"/>
    </source>
</evidence>
<keyword evidence="3" id="KW-0862">Zinc</keyword>
<accession>A0ABP0F7Q5</accession>
<protein>
    <recommendedName>
        <fullName evidence="7">THAP-type domain-containing protein</fullName>
    </recommendedName>
</protein>
<name>A0ABP0F7Q5_CLALP</name>
<dbReference type="PROSITE" id="PS50950">
    <property type="entry name" value="ZF_THAP"/>
    <property type="match status" value="1"/>
</dbReference>
<keyword evidence="1" id="KW-0479">Metal-binding</keyword>
<dbReference type="Proteomes" id="UP001642483">
    <property type="component" value="Unassembled WGS sequence"/>
</dbReference>
<evidence type="ECO:0000256" key="5">
    <source>
        <dbReference type="PROSITE-ProRule" id="PRU00309"/>
    </source>
</evidence>
<dbReference type="Pfam" id="PF21788">
    <property type="entry name" value="TNP-like_GBD"/>
    <property type="match status" value="1"/>
</dbReference>
<evidence type="ECO:0000259" key="7">
    <source>
        <dbReference type="PROSITE" id="PS50950"/>
    </source>
</evidence>
<evidence type="ECO:0000313" key="9">
    <source>
        <dbReference type="Proteomes" id="UP001642483"/>
    </source>
</evidence>
<dbReference type="InterPro" id="IPR038441">
    <property type="entry name" value="THAP_Znf_sf"/>
</dbReference>
<dbReference type="Pfam" id="PF05485">
    <property type="entry name" value="THAP"/>
    <property type="match status" value="1"/>
</dbReference>
<dbReference type="SMART" id="SM00692">
    <property type="entry name" value="DM3"/>
    <property type="match status" value="1"/>
</dbReference>
<dbReference type="Pfam" id="PF21787">
    <property type="entry name" value="TNP-like_RNaseH_N"/>
    <property type="match status" value="1"/>
</dbReference>
<evidence type="ECO:0000256" key="2">
    <source>
        <dbReference type="ARBA" id="ARBA00022771"/>
    </source>
</evidence>
<proteinExistence type="predicted"/>
<dbReference type="PANTHER" id="PTHR46927">
    <property type="entry name" value="AGAP005574-PA"/>
    <property type="match status" value="1"/>
</dbReference>
<dbReference type="SUPFAM" id="SSF57716">
    <property type="entry name" value="Glucocorticoid receptor-like (DNA-binding domain)"/>
    <property type="match status" value="1"/>
</dbReference>